<organism evidence="2 3">
    <name type="scientific">Blattamonas nauphoetae</name>
    <dbReference type="NCBI Taxonomy" id="2049346"/>
    <lineage>
        <taxon>Eukaryota</taxon>
        <taxon>Metamonada</taxon>
        <taxon>Preaxostyla</taxon>
        <taxon>Oxymonadida</taxon>
        <taxon>Blattamonas</taxon>
    </lineage>
</organism>
<feature type="compositionally biased region" description="Basic and acidic residues" evidence="1">
    <location>
        <begin position="26"/>
        <end position="35"/>
    </location>
</feature>
<keyword evidence="3" id="KW-1185">Reference proteome</keyword>
<accession>A0ABQ9XAA5</accession>
<dbReference type="Proteomes" id="UP001281761">
    <property type="component" value="Unassembled WGS sequence"/>
</dbReference>
<protein>
    <submittedName>
        <fullName evidence="2">Uncharacterized protein</fullName>
    </submittedName>
</protein>
<dbReference type="EMBL" id="JARBJD010000157">
    <property type="protein sequence ID" value="KAK2949393.1"/>
    <property type="molecule type" value="Genomic_DNA"/>
</dbReference>
<evidence type="ECO:0000313" key="2">
    <source>
        <dbReference type="EMBL" id="KAK2949393.1"/>
    </source>
</evidence>
<evidence type="ECO:0000313" key="3">
    <source>
        <dbReference type="Proteomes" id="UP001281761"/>
    </source>
</evidence>
<evidence type="ECO:0000256" key="1">
    <source>
        <dbReference type="SAM" id="MobiDB-lite"/>
    </source>
</evidence>
<sequence length="80" mass="8779">MLRSCQLHPTFRWSLPQCRRGVAGTEDSKETKAESKQQTQAEMAASGAGHERSLAWSEEAGIGVLMSAELIFRKGGIDEE</sequence>
<reference evidence="2 3" key="1">
    <citation type="journal article" date="2022" name="bioRxiv">
        <title>Genomics of Preaxostyla Flagellates Illuminates Evolutionary Transitions and the Path Towards Mitochondrial Loss.</title>
        <authorList>
            <person name="Novak L.V.F."/>
            <person name="Treitli S.C."/>
            <person name="Pyrih J."/>
            <person name="Halakuc P."/>
            <person name="Pipaliya S.V."/>
            <person name="Vacek V."/>
            <person name="Brzon O."/>
            <person name="Soukal P."/>
            <person name="Eme L."/>
            <person name="Dacks J.B."/>
            <person name="Karnkowska A."/>
            <person name="Elias M."/>
            <person name="Hampl V."/>
        </authorList>
    </citation>
    <scope>NUCLEOTIDE SEQUENCE [LARGE SCALE GENOMIC DNA]</scope>
    <source>
        <strain evidence="2">NAU3</strain>
        <tissue evidence="2">Gut</tissue>
    </source>
</reference>
<comment type="caution">
    <text evidence="2">The sequence shown here is derived from an EMBL/GenBank/DDBJ whole genome shotgun (WGS) entry which is preliminary data.</text>
</comment>
<proteinExistence type="predicted"/>
<gene>
    <name evidence="2" type="ORF">BLNAU_15689</name>
</gene>
<feature type="region of interest" description="Disordered" evidence="1">
    <location>
        <begin position="20"/>
        <end position="52"/>
    </location>
</feature>
<name>A0ABQ9XAA5_9EUKA</name>